<dbReference type="InterPro" id="IPR051122">
    <property type="entry name" value="SDR_DHRS6-like"/>
</dbReference>
<dbReference type="PRINTS" id="PR00080">
    <property type="entry name" value="SDRFAMILY"/>
</dbReference>
<protein>
    <submittedName>
        <fullName evidence="5">NAD(P)-dependent oxidoreductase</fullName>
    </submittedName>
</protein>
<evidence type="ECO:0000256" key="4">
    <source>
        <dbReference type="SAM" id="MobiDB-lite"/>
    </source>
</evidence>
<sequence>MVRHRTAAGRHTRRRPCRSGVRRQRTHVLSSATAGGPHLRNLFGMTVSIPATPNDRLHGKRCLITAAGAGIGRESALACARAGAQVIATDIDAAALQALAAESEAITTQLLDVTDASAVAALVAAHGPFDVLFNCAGFVHQGSILDCDEPAWRRSFSINVDAMYYTCKAVLPGMLERGRGSIINMSSVASSIKGVPNRFVYGVTKAAVIGLSKAIAADYVAQGVRCNAICPGTIKTPSLGQRVKALGGDEQAVWKSFTDRQPMGRLGDPREIAQLVVYLASDESSFTTGQTHIIDGGWSN</sequence>
<dbReference type="SUPFAM" id="SSF51735">
    <property type="entry name" value="NAD(P)-binding Rossmann-fold domains"/>
    <property type="match status" value="1"/>
</dbReference>
<accession>A0A2S7AEP2</accession>
<dbReference type="PROSITE" id="PS00061">
    <property type="entry name" value="ADH_SHORT"/>
    <property type="match status" value="1"/>
</dbReference>
<organism evidence="5 6">
    <name type="scientific">Xanthomonas arboricola</name>
    <dbReference type="NCBI Taxonomy" id="56448"/>
    <lineage>
        <taxon>Bacteria</taxon>
        <taxon>Pseudomonadati</taxon>
        <taxon>Pseudomonadota</taxon>
        <taxon>Gammaproteobacteria</taxon>
        <taxon>Lysobacterales</taxon>
        <taxon>Lysobacteraceae</taxon>
        <taxon>Xanthomonas</taxon>
    </lineage>
</organism>
<dbReference type="Gene3D" id="3.40.50.720">
    <property type="entry name" value="NAD(P)-binding Rossmann-like Domain"/>
    <property type="match status" value="1"/>
</dbReference>
<dbReference type="PANTHER" id="PTHR43477:SF4">
    <property type="entry name" value="DEHYDROGENASE_REDUCTASE SDR FAMILY MEMBER 6"/>
    <property type="match status" value="1"/>
</dbReference>
<evidence type="ECO:0000256" key="2">
    <source>
        <dbReference type="ARBA" id="ARBA00023002"/>
    </source>
</evidence>
<dbReference type="Pfam" id="PF13561">
    <property type="entry name" value="adh_short_C2"/>
    <property type="match status" value="1"/>
</dbReference>
<dbReference type="AlphaFoldDB" id="A0A2S7AEP2"/>
<dbReference type="FunFam" id="3.40.50.720:FF:000084">
    <property type="entry name" value="Short-chain dehydrogenase reductase"/>
    <property type="match status" value="1"/>
</dbReference>
<feature type="region of interest" description="Disordered" evidence="4">
    <location>
        <begin position="1"/>
        <end position="28"/>
    </location>
</feature>
<gene>
    <name evidence="5" type="ORF">XarjCFBP7645_11690</name>
</gene>
<keyword evidence="2" id="KW-0560">Oxidoreductase</keyword>
<evidence type="ECO:0000313" key="6">
    <source>
        <dbReference type="Proteomes" id="UP000239204"/>
    </source>
</evidence>
<dbReference type="PRINTS" id="PR00081">
    <property type="entry name" value="GDHRDH"/>
</dbReference>
<dbReference type="EMBL" id="MIGY01000002">
    <property type="protein sequence ID" value="PPU08189.1"/>
    <property type="molecule type" value="Genomic_DNA"/>
</dbReference>
<keyword evidence="3" id="KW-0520">NAD</keyword>
<dbReference type="Proteomes" id="UP000239204">
    <property type="component" value="Unassembled WGS sequence"/>
</dbReference>
<dbReference type="PANTHER" id="PTHR43477">
    <property type="entry name" value="DIHYDROANTICAPSIN 7-DEHYDROGENASE"/>
    <property type="match status" value="1"/>
</dbReference>
<comment type="caution">
    <text evidence="5">The sequence shown here is derived from an EMBL/GenBank/DDBJ whole genome shotgun (WGS) entry which is preliminary data.</text>
</comment>
<dbReference type="GO" id="GO:0016491">
    <property type="term" value="F:oxidoreductase activity"/>
    <property type="evidence" value="ECO:0007669"/>
    <property type="project" value="UniProtKB-KW"/>
</dbReference>
<evidence type="ECO:0000256" key="1">
    <source>
        <dbReference type="ARBA" id="ARBA00006484"/>
    </source>
</evidence>
<dbReference type="InterPro" id="IPR036291">
    <property type="entry name" value="NAD(P)-bd_dom_sf"/>
</dbReference>
<feature type="compositionally biased region" description="Basic residues" evidence="4">
    <location>
        <begin position="1"/>
        <end position="26"/>
    </location>
</feature>
<dbReference type="InterPro" id="IPR002347">
    <property type="entry name" value="SDR_fam"/>
</dbReference>
<proteinExistence type="inferred from homology"/>
<comment type="similarity">
    <text evidence="1">Belongs to the short-chain dehydrogenases/reductases (SDR) family.</text>
</comment>
<evidence type="ECO:0000313" key="5">
    <source>
        <dbReference type="EMBL" id="PPU08189.1"/>
    </source>
</evidence>
<evidence type="ECO:0000256" key="3">
    <source>
        <dbReference type="ARBA" id="ARBA00023027"/>
    </source>
</evidence>
<name>A0A2S7AEP2_9XANT</name>
<dbReference type="InterPro" id="IPR020904">
    <property type="entry name" value="Sc_DH/Rdtase_CS"/>
</dbReference>
<reference evidence="5 6" key="1">
    <citation type="submission" date="2016-08" db="EMBL/GenBank/DDBJ databases">
        <title>Evolution of the type three secretion system and type three effector repertoires in Xanthomonas.</title>
        <authorList>
            <person name="Merda D."/>
            <person name="Briand M."/>
            <person name="Bosis E."/>
            <person name="Rousseau C."/>
            <person name="Portier P."/>
            <person name="Jacques M.-A."/>
            <person name="Fischer-Le Saux M."/>
        </authorList>
    </citation>
    <scope>NUCLEOTIDE SEQUENCE [LARGE SCALE GENOMIC DNA]</scope>
    <source>
        <strain evidence="5 6">CFBP 7645</strain>
    </source>
</reference>